<comment type="caution">
    <text evidence="1">The sequence shown here is derived from an EMBL/GenBank/DDBJ whole genome shotgun (WGS) entry which is preliminary data.</text>
</comment>
<dbReference type="SMART" id="SM00671">
    <property type="entry name" value="SEL1"/>
    <property type="match status" value="2"/>
</dbReference>
<dbReference type="PANTHER" id="PTHR43628:SF1">
    <property type="entry name" value="CHITIN SYNTHASE REGULATORY FACTOR 2-RELATED"/>
    <property type="match status" value="1"/>
</dbReference>
<dbReference type="EMBL" id="QKWP01001275">
    <property type="protein sequence ID" value="RIB10228.1"/>
    <property type="molecule type" value="Genomic_DNA"/>
</dbReference>
<dbReference type="PANTHER" id="PTHR43628">
    <property type="entry name" value="ACTIVATOR OF C KINASE PROTEIN 1-RELATED"/>
    <property type="match status" value="1"/>
</dbReference>
<evidence type="ECO:0000313" key="1">
    <source>
        <dbReference type="EMBL" id="RIB10228.1"/>
    </source>
</evidence>
<dbReference type="InterPro" id="IPR011990">
    <property type="entry name" value="TPR-like_helical_dom_sf"/>
</dbReference>
<accession>A0A397ULW0</accession>
<dbReference type="OrthoDB" id="2384430at2759"/>
<gene>
    <name evidence="1" type="ORF">C2G38_2043659</name>
</gene>
<protein>
    <submittedName>
        <fullName evidence="1">Uncharacterized protein</fullName>
    </submittedName>
</protein>
<sequence>MGIIILGNCYREGIGVDKDERKAFELYQKSAEMGNHLGIHNLGLCYGEGVGVEKDECKAFKLWYQLLWIPYGEFKNIEEKGEGGFSTVYYALMNRYIKKILMIQLYYLNFLLRLRHFTRMTI</sequence>
<dbReference type="AlphaFoldDB" id="A0A397ULW0"/>
<reference evidence="1 2" key="1">
    <citation type="submission" date="2018-06" db="EMBL/GenBank/DDBJ databases">
        <title>Comparative genomics reveals the genomic features of Rhizophagus irregularis, R. cerebriforme, R. diaphanum and Gigaspora rosea, and their symbiotic lifestyle signature.</title>
        <authorList>
            <person name="Morin E."/>
            <person name="San Clemente H."/>
            <person name="Chen E.C.H."/>
            <person name="De La Providencia I."/>
            <person name="Hainaut M."/>
            <person name="Kuo A."/>
            <person name="Kohler A."/>
            <person name="Murat C."/>
            <person name="Tang N."/>
            <person name="Roy S."/>
            <person name="Loubradou J."/>
            <person name="Henrissat B."/>
            <person name="Grigoriev I.V."/>
            <person name="Corradi N."/>
            <person name="Roux C."/>
            <person name="Martin F.M."/>
        </authorList>
    </citation>
    <scope>NUCLEOTIDE SEQUENCE [LARGE SCALE GENOMIC DNA]</scope>
    <source>
        <strain evidence="1 2">DAOM 194757</strain>
    </source>
</reference>
<keyword evidence="2" id="KW-1185">Reference proteome</keyword>
<name>A0A397ULW0_9GLOM</name>
<evidence type="ECO:0000313" key="2">
    <source>
        <dbReference type="Proteomes" id="UP000266673"/>
    </source>
</evidence>
<proteinExistence type="predicted"/>
<dbReference type="SUPFAM" id="SSF81901">
    <property type="entry name" value="HCP-like"/>
    <property type="match status" value="1"/>
</dbReference>
<dbReference type="InterPro" id="IPR006597">
    <property type="entry name" value="Sel1-like"/>
</dbReference>
<dbReference type="InterPro" id="IPR052945">
    <property type="entry name" value="Mitotic_Regulator"/>
</dbReference>
<organism evidence="1 2">
    <name type="scientific">Gigaspora rosea</name>
    <dbReference type="NCBI Taxonomy" id="44941"/>
    <lineage>
        <taxon>Eukaryota</taxon>
        <taxon>Fungi</taxon>
        <taxon>Fungi incertae sedis</taxon>
        <taxon>Mucoromycota</taxon>
        <taxon>Glomeromycotina</taxon>
        <taxon>Glomeromycetes</taxon>
        <taxon>Diversisporales</taxon>
        <taxon>Gigasporaceae</taxon>
        <taxon>Gigaspora</taxon>
    </lineage>
</organism>
<dbReference type="Gene3D" id="1.25.40.10">
    <property type="entry name" value="Tetratricopeptide repeat domain"/>
    <property type="match status" value="1"/>
</dbReference>
<dbReference type="Pfam" id="PF08238">
    <property type="entry name" value="Sel1"/>
    <property type="match status" value="2"/>
</dbReference>
<dbReference type="Proteomes" id="UP000266673">
    <property type="component" value="Unassembled WGS sequence"/>
</dbReference>